<dbReference type="SUPFAM" id="SSF46785">
    <property type="entry name" value="Winged helix' DNA-binding domain"/>
    <property type="match status" value="1"/>
</dbReference>
<name>A0A844CYB1_9RHOB</name>
<protein>
    <submittedName>
        <fullName evidence="2">MarR family transcriptional regulator</fullName>
    </submittedName>
</protein>
<dbReference type="InterPro" id="IPR036388">
    <property type="entry name" value="WH-like_DNA-bd_sf"/>
</dbReference>
<feature type="domain" description="LexA repressor DNA-binding" evidence="1">
    <location>
        <begin position="10"/>
        <end position="68"/>
    </location>
</feature>
<accession>A0A844CYB1</accession>
<dbReference type="Pfam" id="PF01726">
    <property type="entry name" value="LexA_DNA_bind"/>
    <property type="match status" value="1"/>
</dbReference>
<keyword evidence="3" id="KW-1185">Reference proteome</keyword>
<evidence type="ECO:0000259" key="1">
    <source>
        <dbReference type="Pfam" id="PF01726"/>
    </source>
</evidence>
<sequence>MKMQNPVPPTKRQLELLGFMADYHAAHGKWPSQREIAKAMGVNSSNMSGYIRQLIGKSLVRKTTAKHRNAELTSTGWRVIRTTEQQQRLM</sequence>
<gene>
    <name evidence="2" type="ORF">FDP25_00050</name>
</gene>
<dbReference type="InterPro" id="IPR036390">
    <property type="entry name" value="WH_DNA-bd_sf"/>
</dbReference>
<proteinExistence type="predicted"/>
<dbReference type="GO" id="GO:0006508">
    <property type="term" value="P:proteolysis"/>
    <property type="evidence" value="ECO:0007669"/>
    <property type="project" value="InterPro"/>
</dbReference>
<dbReference type="OrthoDB" id="5512127at2"/>
<dbReference type="GO" id="GO:0004252">
    <property type="term" value="F:serine-type endopeptidase activity"/>
    <property type="evidence" value="ECO:0007669"/>
    <property type="project" value="InterPro"/>
</dbReference>
<evidence type="ECO:0000313" key="3">
    <source>
        <dbReference type="Proteomes" id="UP000564704"/>
    </source>
</evidence>
<evidence type="ECO:0000313" key="2">
    <source>
        <dbReference type="EMBL" id="MRU13818.1"/>
    </source>
</evidence>
<dbReference type="Proteomes" id="UP000564704">
    <property type="component" value="Unassembled WGS sequence"/>
</dbReference>
<dbReference type="InterPro" id="IPR006199">
    <property type="entry name" value="LexA_DNA-bd_dom"/>
</dbReference>
<organism evidence="2 3">
    <name type="scientific">Roseovarius bejariae</name>
    <dbReference type="NCBI Taxonomy" id="2576383"/>
    <lineage>
        <taxon>Bacteria</taxon>
        <taxon>Pseudomonadati</taxon>
        <taxon>Pseudomonadota</taxon>
        <taxon>Alphaproteobacteria</taxon>
        <taxon>Rhodobacterales</taxon>
        <taxon>Roseobacteraceae</taxon>
        <taxon>Roseovarius</taxon>
    </lineage>
</organism>
<dbReference type="Gene3D" id="1.10.10.10">
    <property type="entry name" value="Winged helix-like DNA-binding domain superfamily/Winged helix DNA-binding domain"/>
    <property type="match status" value="1"/>
</dbReference>
<dbReference type="AlphaFoldDB" id="A0A844CYB1"/>
<reference evidence="2 3" key="1">
    <citation type="submission" date="2019-05" db="EMBL/GenBank/DDBJ databases">
        <title>Roseovarius bejariae sp. nov., a moderately halophylic bacterium isolated from a saline soil in Rambla Salada (Murcia).</title>
        <authorList>
            <person name="Castro D.J."/>
            <person name="Gomez-Altuve A."/>
            <person name="Reina J.C."/>
            <person name="Rodriguez M."/>
            <person name="Sampedro I."/>
            <person name="Llamas I."/>
            <person name="Martinez-Checa F."/>
        </authorList>
    </citation>
    <scope>NUCLEOTIDE SEQUENCE [LARGE SCALE GENOMIC DNA]</scope>
    <source>
        <strain evidence="2 3">A21</strain>
    </source>
</reference>
<dbReference type="EMBL" id="SZWE01000001">
    <property type="protein sequence ID" value="MRU13818.1"/>
    <property type="molecule type" value="Genomic_DNA"/>
</dbReference>
<comment type="caution">
    <text evidence="2">The sequence shown here is derived from an EMBL/GenBank/DDBJ whole genome shotgun (WGS) entry which is preliminary data.</text>
</comment>